<gene>
    <name evidence="2" type="ORF">JVT61DRAFT_9948</name>
</gene>
<comment type="caution">
    <text evidence="2">The sequence shown here is derived from an EMBL/GenBank/DDBJ whole genome shotgun (WGS) entry which is preliminary data.</text>
</comment>
<evidence type="ECO:0000259" key="1">
    <source>
        <dbReference type="Pfam" id="PF20149"/>
    </source>
</evidence>
<dbReference type="AlphaFoldDB" id="A0A8I3A4D0"/>
<reference evidence="2" key="1">
    <citation type="submission" date="2021-03" db="EMBL/GenBank/DDBJ databases">
        <title>Evolutionary innovations through gain and loss of genes in the ectomycorrhizal Boletales.</title>
        <authorList>
            <person name="Wu G."/>
            <person name="Miyauchi S."/>
            <person name="Morin E."/>
            <person name="Yang Z.-L."/>
            <person name="Xu J."/>
            <person name="Martin F.M."/>
        </authorList>
    </citation>
    <scope>NUCLEOTIDE SEQUENCE</scope>
    <source>
        <strain evidence="2">BR01</strain>
    </source>
</reference>
<dbReference type="Proteomes" id="UP000683000">
    <property type="component" value="Unassembled WGS sequence"/>
</dbReference>
<protein>
    <recommendedName>
        <fullName evidence="1">DUF6532 domain-containing protein</fullName>
    </recommendedName>
</protein>
<name>A0A8I3A4D0_9AGAM</name>
<proteinExistence type="predicted"/>
<dbReference type="EMBL" id="JAGFBS010000039">
    <property type="protein sequence ID" value="KAG6371168.1"/>
    <property type="molecule type" value="Genomic_DNA"/>
</dbReference>
<evidence type="ECO:0000313" key="2">
    <source>
        <dbReference type="EMBL" id="KAG6371168.1"/>
    </source>
</evidence>
<feature type="domain" description="DUF6532" evidence="1">
    <location>
        <begin position="7"/>
        <end position="99"/>
    </location>
</feature>
<keyword evidence="3" id="KW-1185">Reference proteome</keyword>
<accession>A0A8I3A4D0</accession>
<organism evidence="2 3">
    <name type="scientific">Boletus reticuloceps</name>
    <dbReference type="NCBI Taxonomy" id="495285"/>
    <lineage>
        <taxon>Eukaryota</taxon>
        <taxon>Fungi</taxon>
        <taxon>Dikarya</taxon>
        <taxon>Basidiomycota</taxon>
        <taxon>Agaricomycotina</taxon>
        <taxon>Agaricomycetes</taxon>
        <taxon>Agaricomycetidae</taxon>
        <taxon>Boletales</taxon>
        <taxon>Boletineae</taxon>
        <taxon>Boletaceae</taxon>
        <taxon>Boletoideae</taxon>
        <taxon>Boletus</taxon>
    </lineage>
</organism>
<sequence>MTWHICEIKKVAQEIIPVAYNLVAPKDLTSQSVRLEFIKGKAAALLQGSQYLKGASDDAGHPSHFAYPTLKSICHMVFYRNFSRASATSRSFTQQFQKLLLCWWQPMYVLCCFSYISSDSHYPPGSHIAHSLEEQWL</sequence>
<evidence type="ECO:0000313" key="3">
    <source>
        <dbReference type="Proteomes" id="UP000683000"/>
    </source>
</evidence>
<dbReference type="Pfam" id="PF20149">
    <property type="entry name" value="DUF6532"/>
    <property type="match status" value="1"/>
</dbReference>
<dbReference type="InterPro" id="IPR045341">
    <property type="entry name" value="DUF6532"/>
</dbReference>